<feature type="transmembrane region" description="Helical" evidence="8">
    <location>
        <begin position="12"/>
        <end position="32"/>
    </location>
</feature>
<keyword evidence="3" id="KW-0328">Glycosyltransferase</keyword>
<evidence type="ECO:0008006" key="11">
    <source>
        <dbReference type="Google" id="ProtNLM"/>
    </source>
</evidence>
<comment type="caution">
    <text evidence="9">The sequence shown here is derived from an EMBL/GenBank/DDBJ whole genome shotgun (WGS) entry which is preliminary data.</text>
</comment>
<keyword evidence="10" id="KW-1185">Reference proteome</keyword>
<evidence type="ECO:0000256" key="3">
    <source>
        <dbReference type="ARBA" id="ARBA00022676"/>
    </source>
</evidence>
<dbReference type="RefSeq" id="WP_190885899.1">
    <property type="nucleotide sequence ID" value="NZ_JACWZY010000003.1"/>
</dbReference>
<dbReference type="InterPro" id="IPR050297">
    <property type="entry name" value="LipidA_mod_glycosyltrf_83"/>
</dbReference>
<sequence length="491" mass="57631">MLKKILAHRWLAPLFWITIALVVKGTFFGWYLTKTYYHDVPGFLGQSNGDMVTYVTPVEHLLITGSFDTGERMPGYPLVYYVLRRLMDQADACNTLIFLQLIVSAISVYVLGLCAQRLFKSERAFYWAYFIYLFSTFVSIFDAYFLTESFAASASIFFVHAWLRSEDKQALRWLALLAAGGWVTWSIFLKPAHAPMLAILPGIWGLQWLKGQLKFGRVVQYTTLFLLPFVVADGVWTLRNYRHYHQVIPLLKNPWYPASVWPTNYFDMMDFYKTYGEDYSFWFPNTGVRWMLGWKNDAFVPPLRWYVKENLGPPPDYIYTSRFNKDSITHLRNLYYETANNPNLDSTRRKAYHAEIHQKLGEYTKSVQEEKPFVYYVRALSRYTFTFFNGTWGYNFLDDIIPAQWPRWLLRLYHYVFILLPGVVGLVLMLIRGFRKEPRMLAAPLAILMCTVVFVVVLRHPETRYLVPFYPFLVLSAVCTFLSVPMLKFAR</sequence>
<dbReference type="PANTHER" id="PTHR33908:SF11">
    <property type="entry name" value="MEMBRANE PROTEIN"/>
    <property type="match status" value="1"/>
</dbReference>
<dbReference type="EMBL" id="JACWZY010000003">
    <property type="protein sequence ID" value="MBD2700041.1"/>
    <property type="molecule type" value="Genomic_DNA"/>
</dbReference>
<evidence type="ECO:0000256" key="2">
    <source>
        <dbReference type="ARBA" id="ARBA00022475"/>
    </source>
</evidence>
<comment type="subcellular location">
    <subcellularLocation>
        <location evidence="1">Cell membrane</location>
        <topology evidence="1">Multi-pass membrane protein</topology>
    </subcellularLocation>
</comment>
<evidence type="ECO:0000313" key="9">
    <source>
        <dbReference type="EMBL" id="MBD2700041.1"/>
    </source>
</evidence>
<dbReference type="GO" id="GO:0009103">
    <property type="term" value="P:lipopolysaccharide biosynthetic process"/>
    <property type="evidence" value="ECO:0007669"/>
    <property type="project" value="UniProtKB-ARBA"/>
</dbReference>
<evidence type="ECO:0000313" key="10">
    <source>
        <dbReference type="Proteomes" id="UP000598820"/>
    </source>
</evidence>
<dbReference type="GO" id="GO:0005886">
    <property type="term" value="C:plasma membrane"/>
    <property type="evidence" value="ECO:0007669"/>
    <property type="project" value="UniProtKB-SubCell"/>
</dbReference>
<proteinExistence type="predicted"/>
<reference evidence="9" key="1">
    <citation type="submission" date="2020-09" db="EMBL/GenBank/DDBJ databases">
        <authorList>
            <person name="Kim M.K."/>
        </authorList>
    </citation>
    <scope>NUCLEOTIDE SEQUENCE</scope>
    <source>
        <strain evidence="9">BT702</strain>
    </source>
</reference>
<feature type="transmembrane region" description="Helical" evidence="8">
    <location>
        <begin position="470"/>
        <end position="490"/>
    </location>
</feature>
<keyword evidence="6 8" id="KW-1133">Transmembrane helix</keyword>
<evidence type="ECO:0000256" key="5">
    <source>
        <dbReference type="ARBA" id="ARBA00022692"/>
    </source>
</evidence>
<protein>
    <recommendedName>
        <fullName evidence="11">Glycosyltransferase RgtA/B/C/D-like domain-containing protein</fullName>
    </recommendedName>
</protein>
<keyword evidence="7 8" id="KW-0472">Membrane</keyword>
<name>A0A926Y1E7_9BACT</name>
<dbReference type="GO" id="GO:0016763">
    <property type="term" value="F:pentosyltransferase activity"/>
    <property type="evidence" value="ECO:0007669"/>
    <property type="project" value="TreeGrafter"/>
</dbReference>
<organism evidence="9 10">
    <name type="scientific">Spirosoma profusum</name>
    <dbReference type="NCBI Taxonomy" id="2771354"/>
    <lineage>
        <taxon>Bacteria</taxon>
        <taxon>Pseudomonadati</taxon>
        <taxon>Bacteroidota</taxon>
        <taxon>Cytophagia</taxon>
        <taxon>Cytophagales</taxon>
        <taxon>Cytophagaceae</taxon>
        <taxon>Spirosoma</taxon>
    </lineage>
</organism>
<dbReference type="PANTHER" id="PTHR33908">
    <property type="entry name" value="MANNOSYLTRANSFERASE YKCB-RELATED"/>
    <property type="match status" value="1"/>
</dbReference>
<feature type="transmembrane region" description="Helical" evidence="8">
    <location>
        <begin position="440"/>
        <end position="458"/>
    </location>
</feature>
<accession>A0A926Y1E7</accession>
<evidence type="ECO:0000256" key="4">
    <source>
        <dbReference type="ARBA" id="ARBA00022679"/>
    </source>
</evidence>
<feature type="transmembrane region" description="Helical" evidence="8">
    <location>
        <begin position="124"/>
        <end position="141"/>
    </location>
</feature>
<evidence type="ECO:0000256" key="1">
    <source>
        <dbReference type="ARBA" id="ARBA00004651"/>
    </source>
</evidence>
<dbReference type="Proteomes" id="UP000598820">
    <property type="component" value="Unassembled WGS sequence"/>
</dbReference>
<keyword evidence="4" id="KW-0808">Transferase</keyword>
<evidence type="ECO:0000256" key="7">
    <source>
        <dbReference type="ARBA" id="ARBA00023136"/>
    </source>
</evidence>
<feature type="transmembrane region" description="Helical" evidence="8">
    <location>
        <begin position="95"/>
        <end position="112"/>
    </location>
</feature>
<evidence type="ECO:0000256" key="6">
    <source>
        <dbReference type="ARBA" id="ARBA00022989"/>
    </source>
</evidence>
<keyword evidence="2" id="KW-1003">Cell membrane</keyword>
<feature type="transmembrane region" description="Helical" evidence="8">
    <location>
        <begin position="170"/>
        <end position="188"/>
    </location>
</feature>
<gene>
    <name evidence="9" type="ORF">IC229_05300</name>
</gene>
<feature type="transmembrane region" description="Helical" evidence="8">
    <location>
        <begin position="412"/>
        <end position="431"/>
    </location>
</feature>
<feature type="transmembrane region" description="Helical" evidence="8">
    <location>
        <begin position="218"/>
        <end position="238"/>
    </location>
</feature>
<evidence type="ECO:0000256" key="8">
    <source>
        <dbReference type="SAM" id="Phobius"/>
    </source>
</evidence>
<dbReference type="AlphaFoldDB" id="A0A926Y1E7"/>
<keyword evidence="5 8" id="KW-0812">Transmembrane</keyword>